<dbReference type="PANTHER" id="PTHR32309:SF13">
    <property type="entry name" value="FERRIC ENTEROBACTIN TRANSPORT PROTEIN FEPE"/>
    <property type="match status" value="1"/>
</dbReference>
<dbReference type="EMBL" id="JAPMXC010000001">
    <property type="protein sequence ID" value="MCY0386881.1"/>
    <property type="molecule type" value="Genomic_DNA"/>
</dbReference>
<proteinExistence type="predicted"/>
<evidence type="ECO:0000313" key="3">
    <source>
        <dbReference type="Proteomes" id="UP001082899"/>
    </source>
</evidence>
<keyword evidence="1" id="KW-0472">Membrane</keyword>
<gene>
    <name evidence="2" type="ORF">OVY01_06485</name>
</gene>
<accession>A0ABT3ZK42</accession>
<keyword evidence="3" id="KW-1185">Reference proteome</keyword>
<dbReference type="InterPro" id="IPR050445">
    <property type="entry name" value="Bact_polysacc_biosynth/exp"/>
</dbReference>
<dbReference type="PANTHER" id="PTHR32309">
    <property type="entry name" value="TYROSINE-PROTEIN KINASE"/>
    <property type="match status" value="1"/>
</dbReference>
<dbReference type="RefSeq" id="WP_267846544.1">
    <property type="nucleotide sequence ID" value="NZ_JAPMXC010000001.1"/>
</dbReference>
<reference evidence="2" key="1">
    <citation type="submission" date="2022-11" db="EMBL/GenBank/DDBJ databases">
        <title>Robbsia betulipollinis sp. nov., isolated from pollen of birch (Betula pendula).</title>
        <authorList>
            <person name="Shi H."/>
            <person name="Ambika Manirajan B."/>
            <person name="Ratering S."/>
            <person name="Geissler-Plaum R."/>
            <person name="Schnell S."/>
        </authorList>
    </citation>
    <scope>NUCLEOTIDE SEQUENCE</scope>
    <source>
        <strain evidence="2">Bb-Pol-6</strain>
    </source>
</reference>
<organism evidence="2 3">
    <name type="scientific">Robbsia betulipollinis</name>
    <dbReference type="NCBI Taxonomy" id="2981849"/>
    <lineage>
        <taxon>Bacteria</taxon>
        <taxon>Pseudomonadati</taxon>
        <taxon>Pseudomonadota</taxon>
        <taxon>Betaproteobacteria</taxon>
        <taxon>Burkholderiales</taxon>
        <taxon>Burkholderiaceae</taxon>
        <taxon>Robbsia</taxon>
    </lineage>
</organism>
<feature type="transmembrane region" description="Helical" evidence="1">
    <location>
        <begin position="336"/>
        <end position="360"/>
    </location>
</feature>
<keyword evidence="1" id="KW-1133">Transmembrane helix</keyword>
<name>A0ABT3ZK42_9BURK</name>
<keyword evidence="1" id="KW-0812">Transmembrane</keyword>
<evidence type="ECO:0000313" key="2">
    <source>
        <dbReference type="EMBL" id="MCY0386881.1"/>
    </source>
</evidence>
<dbReference type="Proteomes" id="UP001082899">
    <property type="component" value="Unassembled WGS sequence"/>
</dbReference>
<comment type="caution">
    <text evidence="2">The sequence shown here is derived from an EMBL/GenBank/DDBJ whole genome shotgun (WGS) entry which is preliminary data.</text>
</comment>
<evidence type="ECO:0000256" key="1">
    <source>
        <dbReference type="SAM" id="Phobius"/>
    </source>
</evidence>
<protein>
    <submittedName>
        <fullName evidence="2">Chain-length determining protein</fullName>
    </submittedName>
</protein>
<sequence length="365" mass="40987">MRRAACALRRRWLLALLLAANLLAALYWGLLASDRYLAETHVVVQRTESRPAAADGLLSLMSSGAENRDLLLLRERLLSIDMMRLLDERLALRRHYSDTRRDLLSRHYSATSPDERFYEHYRQRIDVVFDDYAHVLVIKAQAYAPEMAQVIAQTLAAEGERYMNQLDNKLAAEQGAFIERQVASIGARMQAAREALLAFQNANGLVSPTATADSISQLIARLESERGALDASRQTMSLYLTPGAPDMVKIVSQIAALQRQIDIERARLASDKGQRLNRLVERQERLQADAAFAADLYKTALVALERSRIESIRKIKSLSVVQSANLPQSSTHPRRLYNLLVFALVSILIAGVVYLLGAIVREHRN</sequence>